<dbReference type="InterPro" id="IPR003752">
    <property type="entry name" value="DiS_bond_form_DsbB/BdbC"/>
</dbReference>
<evidence type="ECO:0000256" key="1">
    <source>
        <dbReference type="ARBA" id="ARBA00004141"/>
    </source>
</evidence>
<evidence type="ECO:0000256" key="9">
    <source>
        <dbReference type="ARBA" id="ARBA00023157"/>
    </source>
</evidence>
<evidence type="ECO:0000256" key="8">
    <source>
        <dbReference type="ARBA" id="ARBA00023136"/>
    </source>
</evidence>
<organism evidence="13 14">
    <name type="scientific">Paenibacillus chartarius</name>
    <dbReference type="NCBI Taxonomy" id="747481"/>
    <lineage>
        <taxon>Bacteria</taxon>
        <taxon>Bacillati</taxon>
        <taxon>Bacillota</taxon>
        <taxon>Bacilli</taxon>
        <taxon>Bacillales</taxon>
        <taxon>Paenibacillaceae</taxon>
        <taxon>Paenibacillus</taxon>
    </lineage>
</organism>
<dbReference type="HAMAP" id="MF_00287">
    <property type="entry name" value="BdbC"/>
    <property type="match status" value="1"/>
</dbReference>
<reference evidence="13 14" key="1">
    <citation type="submission" date="2024-09" db="EMBL/GenBank/DDBJ databases">
        <authorList>
            <person name="Sun Q."/>
            <person name="Mori K."/>
        </authorList>
    </citation>
    <scope>NUCLEOTIDE SEQUENCE [LARGE SCALE GENOMIC DNA]</scope>
    <source>
        <strain evidence="13 14">CCM 7759</strain>
    </source>
</reference>
<proteinExistence type="inferred from homology"/>
<evidence type="ECO:0000256" key="4">
    <source>
        <dbReference type="ARBA" id="ARBA00022692"/>
    </source>
</evidence>
<dbReference type="InterPro" id="IPR012187">
    <property type="entry name" value="Disulphide_bond_form_BdbC"/>
</dbReference>
<keyword evidence="4 12" id="KW-0812">Transmembrane</keyword>
<evidence type="ECO:0000256" key="3">
    <source>
        <dbReference type="ARBA" id="ARBA00022448"/>
    </source>
</evidence>
<keyword evidence="9" id="KW-1015">Disulfide bond</keyword>
<dbReference type="PANTHER" id="PTHR43469">
    <property type="entry name" value="DISULFIDE FORMATION PROTEIN-RELATED"/>
    <property type="match status" value="1"/>
</dbReference>
<evidence type="ECO:0000256" key="12">
    <source>
        <dbReference type="SAM" id="Phobius"/>
    </source>
</evidence>
<keyword evidence="14" id="KW-1185">Reference proteome</keyword>
<feature type="transmembrane region" description="Helical" evidence="12">
    <location>
        <begin position="65"/>
        <end position="84"/>
    </location>
</feature>
<dbReference type="EMBL" id="JBHLWN010000124">
    <property type="protein sequence ID" value="MFC0216651.1"/>
    <property type="molecule type" value="Genomic_DNA"/>
</dbReference>
<evidence type="ECO:0000256" key="6">
    <source>
        <dbReference type="ARBA" id="ARBA00022989"/>
    </source>
</evidence>
<keyword evidence="7" id="KW-0560">Oxidoreductase</keyword>
<dbReference type="Pfam" id="PF02600">
    <property type="entry name" value="DsbB"/>
    <property type="match status" value="1"/>
</dbReference>
<evidence type="ECO:0000256" key="5">
    <source>
        <dbReference type="ARBA" id="ARBA00022982"/>
    </source>
</evidence>
<keyword evidence="3" id="KW-0813">Transport</keyword>
<comment type="similarity">
    <text evidence="2">Belongs to the DsbB family. BdbC subfamily.</text>
</comment>
<dbReference type="PIRSF" id="PIRSF036659">
    <property type="entry name" value="BdbC"/>
    <property type="match status" value="1"/>
</dbReference>
<keyword evidence="5" id="KW-0249">Electron transport</keyword>
<dbReference type="NCBIfam" id="NF002849">
    <property type="entry name" value="PRK03113.1"/>
    <property type="match status" value="1"/>
</dbReference>
<feature type="transmembrane region" description="Helical" evidence="12">
    <location>
        <begin position="111"/>
        <end position="131"/>
    </location>
</feature>
<dbReference type="Proteomes" id="UP001589776">
    <property type="component" value="Unassembled WGS sequence"/>
</dbReference>
<sequence>MLDVTRRFGLYFAWIVAVVAMLGSLYFSEILRFEPCKLCWLQRICMYPLSLLLGIAAYRGERSIVSYAMPLAIIGGLISLWHTLEQKIPALAELAPCTIGVPCNEDYLDGFVTIPMLALIAFILIIIFLAIGRNEPADE</sequence>
<name>A0ABV6DVI1_9BACL</name>
<feature type="transmembrane region" description="Helical" evidence="12">
    <location>
        <begin position="9"/>
        <end position="28"/>
    </location>
</feature>
<evidence type="ECO:0000256" key="11">
    <source>
        <dbReference type="ARBA" id="ARBA00023284"/>
    </source>
</evidence>
<comment type="subcellular location">
    <subcellularLocation>
        <location evidence="1">Membrane</location>
        <topology evidence="1">Multi-pass membrane protein</topology>
    </subcellularLocation>
</comment>
<comment type="caution">
    <text evidence="13">The sequence shown here is derived from an EMBL/GenBank/DDBJ whole genome shotgun (WGS) entry which is preliminary data.</text>
</comment>
<feature type="transmembrane region" description="Helical" evidence="12">
    <location>
        <begin position="40"/>
        <end position="58"/>
    </location>
</feature>
<keyword evidence="6 12" id="KW-1133">Transmembrane helix</keyword>
<gene>
    <name evidence="13" type="ORF">ACFFK0_30080</name>
</gene>
<evidence type="ECO:0000256" key="2">
    <source>
        <dbReference type="ARBA" id="ARBA00007602"/>
    </source>
</evidence>
<dbReference type="InterPro" id="IPR023380">
    <property type="entry name" value="DsbB-like_sf"/>
</dbReference>
<keyword evidence="11" id="KW-0676">Redox-active center</keyword>
<dbReference type="Gene3D" id="1.20.1550.10">
    <property type="entry name" value="DsbB-like"/>
    <property type="match status" value="1"/>
</dbReference>
<accession>A0ABV6DVI1</accession>
<evidence type="ECO:0000256" key="10">
    <source>
        <dbReference type="ARBA" id="ARBA00023186"/>
    </source>
</evidence>
<evidence type="ECO:0000313" key="14">
    <source>
        <dbReference type="Proteomes" id="UP001589776"/>
    </source>
</evidence>
<dbReference type="PANTHER" id="PTHR43469:SF1">
    <property type="entry name" value="SPBETA PROPHAGE-DERIVED DISULFIDE BOND FORMATION PROTEIN B"/>
    <property type="match status" value="1"/>
</dbReference>
<protein>
    <submittedName>
        <fullName evidence="13">Disulfide oxidoreductase</fullName>
    </submittedName>
</protein>
<keyword evidence="8 12" id="KW-0472">Membrane</keyword>
<keyword evidence="10" id="KW-0143">Chaperone</keyword>
<evidence type="ECO:0000313" key="13">
    <source>
        <dbReference type="EMBL" id="MFC0216651.1"/>
    </source>
</evidence>
<dbReference type="RefSeq" id="WP_377475165.1">
    <property type="nucleotide sequence ID" value="NZ_JBHLWN010000124.1"/>
</dbReference>
<dbReference type="SUPFAM" id="SSF158442">
    <property type="entry name" value="DsbB-like"/>
    <property type="match status" value="1"/>
</dbReference>
<evidence type="ECO:0000256" key="7">
    <source>
        <dbReference type="ARBA" id="ARBA00023002"/>
    </source>
</evidence>